<dbReference type="PANTHER" id="PTHR36390">
    <property type="entry name" value="MYOSIN HEAVY CHAIN-LIKE PROTEIN"/>
    <property type="match status" value="1"/>
</dbReference>
<evidence type="ECO:0000313" key="3">
    <source>
        <dbReference type="Proteomes" id="UP000634136"/>
    </source>
</evidence>
<name>A0A834W242_9FABA</name>
<gene>
    <name evidence="2" type="ORF">G2W53_038399</name>
</gene>
<evidence type="ECO:0000313" key="2">
    <source>
        <dbReference type="EMBL" id="KAF7806238.1"/>
    </source>
</evidence>
<proteinExistence type="predicted"/>
<feature type="coiled-coil region" evidence="1">
    <location>
        <begin position="165"/>
        <end position="199"/>
    </location>
</feature>
<dbReference type="PANTHER" id="PTHR36390:SF1">
    <property type="entry name" value="MYOSIN HEAVY CHAIN-LIKE PROTEIN"/>
    <property type="match status" value="1"/>
</dbReference>
<dbReference type="Proteomes" id="UP000634136">
    <property type="component" value="Unassembled WGS sequence"/>
</dbReference>
<dbReference type="OrthoDB" id="2020741at2759"/>
<feature type="coiled-coil region" evidence="1">
    <location>
        <begin position="266"/>
        <end position="326"/>
    </location>
</feature>
<feature type="coiled-coil region" evidence="1">
    <location>
        <begin position="18"/>
        <end position="118"/>
    </location>
</feature>
<dbReference type="AlphaFoldDB" id="A0A834W242"/>
<protein>
    <submittedName>
        <fullName evidence="2">BICD family-like cargo adapter 1 isoform X1</fullName>
    </submittedName>
</protein>
<evidence type="ECO:0000256" key="1">
    <source>
        <dbReference type="SAM" id="Coils"/>
    </source>
</evidence>
<reference evidence="2" key="1">
    <citation type="submission" date="2020-09" db="EMBL/GenBank/DDBJ databases">
        <title>Genome-Enabled Discovery of Anthraquinone Biosynthesis in Senna tora.</title>
        <authorList>
            <person name="Kang S.-H."/>
            <person name="Pandey R.P."/>
            <person name="Lee C.-M."/>
            <person name="Sim J.-S."/>
            <person name="Jeong J.-T."/>
            <person name="Choi B.-S."/>
            <person name="Jung M."/>
            <person name="Ginzburg D."/>
            <person name="Zhao K."/>
            <person name="Won S.Y."/>
            <person name="Oh T.-J."/>
            <person name="Yu Y."/>
            <person name="Kim N.-H."/>
            <person name="Lee O.R."/>
            <person name="Lee T.-H."/>
            <person name="Bashyal P."/>
            <person name="Kim T.-S."/>
            <person name="Lee W.-H."/>
            <person name="Kawkins C."/>
            <person name="Kim C.-K."/>
            <person name="Kim J.S."/>
            <person name="Ahn B.O."/>
            <person name="Rhee S.Y."/>
            <person name="Sohng J.K."/>
        </authorList>
    </citation>
    <scope>NUCLEOTIDE SEQUENCE</scope>
    <source>
        <tissue evidence="2">Leaf</tissue>
    </source>
</reference>
<comment type="caution">
    <text evidence="2">The sequence shown here is derived from an EMBL/GenBank/DDBJ whole genome shotgun (WGS) entry which is preliminary data.</text>
</comment>
<organism evidence="2 3">
    <name type="scientific">Senna tora</name>
    <dbReference type="NCBI Taxonomy" id="362788"/>
    <lineage>
        <taxon>Eukaryota</taxon>
        <taxon>Viridiplantae</taxon>
        <taxon>Streptophyta</taxon>
        <taxon>Embryophyta</taxon>
        <taxon>Tracheophyta</taxon>
        <taxon>Spermatophyta</taxon>
        <taxon>Magnoliopsida</taxon>
        <taxon>eudicotyledons</taxon>
        <taxon>Gunneridae</taxon>
        <taxon>Pentapetalae</taxon>
        <taxon>rosids</taxon>
        <taxon>fabids</taxon>
        <taxon>Fabales</taxon>
        <taxon>Fabaceae</taxon>
        <taxon>Caesalpinioideae</taxon>
        <taxon>Cassia clade</taxon>
        <taxon>Senna</taxon>
    </lineage>
</organism>
<keyword evidence="3" id="KW-1185">Reference proteome</keyword>
<keyword evidence="1" id="KW-0175">Coiled coil</keyword>
<dbReference type="EMBL" id="JAAIUW010000012">
    <property type="protein sequence ID" value="KAF7806238.1"/>
    <property type="molecule type" value="Genomic_DNA"/>
</dbReference>
<accession>A0A834W242</accession>
<sequence>MTLMQMVELHEKSFLEACIKDKRHIQRLEKELRNCSQEIDYLQDQLNGRNMEVNYLQELVYSLKLKSEEMEDLRDEVFRLREELQSSNSEQFFLLRELKNKEMELEKSTLSIEKLEETISSMALESECEVESMKLDMMAMEQSFFEAKKIQEETVEEKTRMSSLIEELQVTFQEAQKTIVSLNEENRELKVKLDTVNINTRTFSQKVEEWLESKDISLLNNQSSSGERESYSNILKGISAYGEVLGPLLGRLAKVLYPDADTKEGRENMSRQMKEYEILVEKLKSGFNLVSQEELKEEKLKGREEAEELAQEMAELRYKITGLLEEECKRRACIEQASLQRIAELEAQDVP</sequence>